<dbReference type="PANTHER" id="PTHR42944:SF1">
    <property type="entry name" value="ADENINE DNA GLYCOSYLASE"/>
    <property type="match status" value="1"/>
</dbReference>
<evidence type="ECO:0000259" key="15">
    <source>
        <dbReference type="SMART" id="SM00478"/>
    </source>
</evidence>
<evidence type="ECO:0000256" key="13">
    <source>
        <dbReference type="ARBA" id="ARBA00023295"/>
    </source>
</evidence>
<accession>A0A6S6TZ06</accession>
<evidence type="ECO:0000256" key="7">
    <source>
        <dbReference type="ARBA" id="ARBA00022723"/>
    </source>
</evidence>
<dbReference type="InterPro" id="IPR003265">
    <property type="entry name" value="HhH-GPD_domain"/>
</dbReference>
<dbReference type="Pfam" id="PF00633">
    <property type="entry name" value="HHH"/>
    <property type="match status" value="1"/>
</dbReference>
<dbReference type="Gene3D" id="1.10.1670.10">
    <property type="entry name" value="Helix-hairpin-Helix base-excision DNA repair enzymes (C-terminal)"/>
    <property type="match status" value="1"/>
</dbReference>
<evidence type="ECO:0000256" key="3">
    <source>
        <dbReference type="ARBA" id="ARBA00008343"/>
    </source>
</evidence>
<dbReference type="EC" id="3.2.2.31" evidence="4 14"/>
<gene>
    <name evidence="16" type="ORF">HELGO_WM45667</name>
</gene>
<evidence type="ECO:0000256" key="4">
    <source>
        <dbReference type="ARBA" id="ARBA00012045"/>
    </source>
</evidence>
<dbReference type="GO" id="GO:0046872">
    <property type="term" value="F:metal ion binding"/>
    <property type="evidence" value="ECO:0007669"/>
    <property type="project" value="UniProtKB-UniRule"/>
</dbReference>
<dbReference type="SMART" id="SM00478">
    <property type="entry name" value="ENDO3c"/>
    <property type="match status" value="1"/>
</dbReference>
<keyword evidence="11" id="KW-0411">Iron-sulfur</keyword>
<comment type="function">
    <text evidence="2">Adenine glycosylase active on G-A mispairs. MutY also corrects error-prone DNA synthesis past GO lesions which are due to the oxidatively damaged form of guanine: 7,8-dihydro-8-oxoguanine (8-oxo-dGTP).</text>
</comment>
<comment type="catalytic activity">
    <reaction evidence="1 14">
        <text>Hydrolyzes free adenine bases from 7,8-dihydro-8-oxoguanine:adenine mismatched double-stranded DNA, leaving an apurinic site.</text>
        <dbReference type="EC" id="3.2.2.31"/>
    </reaction>
</comment>
<dbReference type="PANTHER" id="PTHR42944">
    <property type="entry name" value="ADENINE DNA GLYCOSYLASE"/>
    <property type="match status" value="1"/>
</dbReference>
<dbReference type="GO" id="GO:0006298">
    <property type="term" value="P:mismatch repair"/>
    <property type="evidence" value="ECO:0007669"/>
    <property type="project" value="TreeGrafter"/>
</dbReference>
<protein>
    <recommendedName>
        <fullName evidence="5 14">Adenine DNA glycosylase</fullName>
        <ecNumber evidence="4 14">3.2.2.31</ecNumber>
    </recommendedName>
</protein>
<dbReference type="GO" id="GO:0035485">
    <property type="term" value="F:adenine/guanine mispair binding"/>
    <property type="evidence" value="ECO:0007669"/>
    <property type="project" value="TreeGrafter"/>
</dbReference>
<dbReference type="GO" id="GO:0051539">
    <property type="term" value="F:4 iron, 4 sulfur cluster binding"/>
    <property type="evidence" value="ECO:0007669"/>
    <property type="project" value="UniProtKB-UniRule"/>
</dbReference>
<organism evidence="16">
    <name type="scientific">uncultured Aureispira sp</name>
    <dbReference type="NCBI Taxonomy" id="1331704"/>
    <lineage>
        <taxon>Bacteria</taxon>
        <taxon>Pseudomonadati</taxon>
        <taxon>Bacteroidota</taxon>
        <taxon>Saprospiria</taxon>
        <taxon>Saprospirales</taxon>
        <taxon>Saprospiraceae</taxon>
        <taxon>Aureispira</taxon>
        <taxon>environmental samples</taxon>
    </lineage>
</organism>
<dbReference type="CDD" id="cd00056">
    <property type="entry name" value="ENDO3c"/>
    <property type="match status" value="1"/>
</dbReference>
<keyword evidence="7" id="KW-0479">Metal-binding</keyword>
<dbReference type="EMBL" id="CACVAQ010000299">
    <property type="protein sequence ID" value="CAA6821603.1"/>
    <property type="molecule type" value="Genomic_DNA"/>
</dbReference>
<comment type="similarity">
    <text evidence="3 14">Belongs to the Nth/MutY family.</text>
</comment>
<dbReference type="FunFam" id="1.10.340.30:FF:000002">
    <property type="entry name" value="Adenine DNA glycosylase"/>
    <property type="match status" value="1"/>
</dbReference>
<dbReference type="NCBIfam" id="TIGR01084">
    <property type="entry name" value="mutY"/>
    <property type="match status" value="1"/>
</dbReference>
<evidence type="ECO:0000256" key="8">
    <source>
        <dbReference type="ARBA" id="ARBA00022763"/>
    </source>
</evidence>
<evidence type="ECO:0000256" key="10">
    <source>
        <dbReference type="ARBA" id="ARBA00023004"/>
    </source>
</evidence>
<evidence type="ECO:0000256" key="5">
    <source>
        <dbReference type="ARBA" id="ARBA00022023"/>
    </source>
</evidence>
<keyword evidence="10 14" id="KW-0408">Iron</keyword>
<dbReference type="Pfam" id="PF00730">
    <property type="entry name" value="HhH-GPD"/>
    <property type="match status" value="1"/>
</dbReference>
<evidence type="ECO:0000256" key="11">
    <source>
        <dbReference type="ARBA" id="ARBA00023014"/>
    </source>
</evidence>
<dbReference type="Gene3D" id="3.90.79.10">
    <property type="entry name" value="Nucleoside Triphosphate Pyrophosphohydrolase"/>
    <property type="match status" value="1"/>
</dbReference>
<dbReference type="InterPro" id="IPR023170">
    <property type="entry name" value="HhH_base_excis_C"/>
</dbReference>
<dbReference type="SUPFAM" id="SSF48150">
    <property type="entry name" value="DNA-glycosylase"/>
    <property type="match status" value="1"/>
</dbReference>
<dbReference type="AlphaFoldDB" id="A0A6S6TZ06"/>
<evidence type="ECO:0000256" key="12">
    <source>
        <dbReference type="ARBA" id="ARBA00023204"/>
    </source>
</evidence>
<dbReference type="GO" id="GO:0006284">
    <property type="term" value="P:base-excision repair"/>
    <property type="evidence" value="ECO:0007669"/>
    <property type="project" value="UniProtKB-UniRule"/>
</dbReference>
<dbReference type="CDD" id="cd03431">
    <property type="entry name" value="NUDIX_DNA_Glycosylase_C-MutY"/>
    <property type="match status" value="1"/>
</dbReference>
<evidence type="ECO:0000313" key="16">
    <source>
        <dbReference type="EMBL" id="CAA6821603.1"/>
    </source>
</evidence>
<sequence length="358" mass="41423">MNKKTFFTKKLLEWYHPDERPLPWKAIKNPYFIWLSEIILQQTRVQQGLPYYNKFTQKYPSITDLANAPEDDVFKLWEGLGYYSRARNLHFAAQTVANTHQGVFPTTYADIRALKGVGDYTAAAIASFAYGLPYAVVDGNVYRVLARYFGIKTPIDSTVGKKEFSVLADELLARKQPALYNQAIMDFGATHCTPKTPNCSTCLHQKHCVAFQTDQVGELPVKSKKIKKKDRFFYYLVLNKGTEVYIRKRRGKDIWASLYEFPLIELDKQVEGFFLMEALEASSAWKALFENQPVVVKLVSRKYKQTLSHQKINALFLEIEIKPSFFDEKNNMIAIDRKKIKNFAFPKIISNYLEDKKD</sequence>
<dbReference type="GO" id="GO:0000701">
    <property type="term" value="F:purine-specific mismatch base pair DNA N-glycosylase activity"/>
    <property type="evidence" value="ECO:0007669"/>
    <property type="project" value="UniProtKB-EC"/>
</dbReference>
<name>A0A6S6TZ06_9BACT</name>
<dbReference type="SUPFAM" id="SSF55811">
    <property type="entry name" value="Nudix"/>
    <property type="match status" value="1"/>
</dbReference>
<dbReference type="Gene3D" id="1.10.340.30">
    <property type="entry name" value="Hypothetical protein, domain 2"/>
    <property type="match status" value="1"/>
</dbReference>
<keyword evidence="12" id="KW-0234">DNA repair</keyword>
<evidence type="ECO:0000256" key="9">
    <source>
        <dbReference type="ARBA" id="ARBA00022801"/>
    </source>
</evidence>
<evidence type="ECO:0000256" key="6">
    <source>
        <dbReference type="ARBA" id="ARBA00022485"/>
    </source>
</evidence>
<evidence type="ECO:0000256" key="1">
    <source>
        <dbReference type="ARBA" id="ARBA00000843"/>
    </source>
</evidence>
<keyword evidence="6" id="KW-0004">4Fe-4S</keyword>
<dbReference type="InterPro" id="IPR044298">
    <property type="entry name" value="MIG/MutY"/>
</dbReference>
<feature type="domain" description="HhH-GPD" evidence="15">
    <location>
        <begin position="39"/>
        <end position="190"/>
    </location>
</feature>
<dbReference type="Pfam" id="PF14815">
    <property type="entry name" value="NUDIX_4"/>
    <property type="match status" value="1"/>
</dbReference>
<evidence type="ECO:0000256" key="14">
    <source>
        <dbReference type="RuleBase" id="RU365096"/>
    </source>
</evidence>
<dbReference type="InterPro" id="IPR000445">
    <property type="entry name" value="HhH_motif"/>
</dbReference>
<keyword evidence="9 16" id="KW-0378">Hydrolase</keyword>
<proteinExistence type="inferred from homology"/>
<dbReference type="InterPro" id="IPR029119">
    <property type="entry name" value="MutY_C"/>
</dbReference>
<comment type="cofactor">
    <cofactor evidence="14">
        <name>[4Fe-4S] cluster</name>
        <dbReference type="ChEBI" id="CHEBI:49883"/>
    </cofactor>
    <text evidence="14">Binds 1 [4Fe-4S] cluster.</text>
</comment>
<keyword evidence="8 14" id="KW-0227">DNA damage</keyword>
<dbReference type="InterPro" id="IPR005760">
    <property type="entry name" value="A/G_AdeGlyc_MutY"/>
</dbReference>
<dbReference type="GO" id="GO:0034039">
    <property type="term" value="F:8-oxo-7,8-dihydroguanine DNA N-glycosylase activity"/>
    <property type="evidence" value="ECO:0007669"/>
    <property type="project" value="TreeGrafter"/>
</dbReference>
<dbReference type="InterPro" id="IPR011257">
    <property type="entry name" value="DNA_glycosylase"/>
</dbReference>
<dbReference type="InterPro" id="IPR015797">
    <property type="entry name" value="NUDIX_hydrolase-like_dom_sf"/>
</dbReference>
<evidence type="ECO:0000256" key="2">
    <source>
        <dbReference type="ARBA" id="ARBA00002933"/>
    </source>
</evidence>
<dbReference type="GO" id="GO:0032357">
    <property type="term" value="F:oxidized purine DNA binding"/>
    <property type="evidence" value="ECO:0007669"/>
    <property type="project" value="TreeGrafter"/>
</dbReference>
<reference evidence="16" key="1">
    <citation type="submission" date="2020-01" db="EMBL/GenBank/DDBJ databases">
        <authorList>
            <person name="Meier V. D."/>
            <person name="Meier V D."/>
        </authorList>
    </citation>
    <scope>NUCLEOTIDE SEQUENCE</scope>
    <source>
        <strain evidence="16">HLG_WM_MAG_10</strain>
    </source>
</reference>
<keyword evidence="13 14" id="KW-0326">Glycosidase</keyword>